<evidence type="ECO:0000256" key="1">
    <source>
        <dbReference type="SAM" id="SignalP"/>
    </source>
</evidence>
<keyword evidence="1" id="KW-0732">Signal</keyword>
<dbReference type="AlphaFoldDB" id="A0A502HBP2"/>
<dbReference type="OrthoDB" id="1495718at2"/>
<organism evidence="2 3">
    <name type="scientific">Hymenobacter nivis</name>
    <dbReference type="NCBI Taxonomy" id="1850093"/>
    <lineage>
        <taxon>Bacteria</taxon>
        <taxon>Pseudomonadati</taxon>
        <taxon>Bacteroidota</taxon>
        <taxon>Cytophagia</taxon>
        <taxon>Cytophagales</taxon>
        <taxon>Hymenobacteraceae</taxon>
        <taxon>Hymenobacter</taxon>
    </lineage>
</organism>
<accession>A0A502HBP2</accession>
<dbReference type="RefSeq" id="WP_140464752.1">
    <property type="nucleotide sequence ID" value="NZ_RCYZ01000001.1"/>
</dbReference>
<dbReference type="InterPro" id="IPR021428">
    <property type="entry name" value="DUF3078"/>
</dbReference>
<name>A0A502HBP2_9BACT</name>
<feature type="chain" id="PRO_5021369713" evidence="1">
    <location>
        <begin position="21"/>
        <end position="307"/>
    </location>
</feature>
<evidence type="ECO:0000313" key="2">
    <source>
        <dbReference type="EMBL" id="TPG72067.1"/>
    </source>
</evidence>
<dbReference type="Proteomes" id="UP000317646">
    <property type="component" value="Unassembled WGS sequence"/>
</dbReference>
<sequence>MKILFTHTAWLWALALPAAAQTTPTPRAIPADSVRYWATHLRAGLNANEALISKNWKSGGTSSLGLSLLFNGTARYEHGHHNWNGEADFLYAGQYTQGEEGGYRKTNDRLYLDTKYGYDLTKKWGLFTAMNLLSQFAAGFNYADDGQATLISSFLAPGYLTSSFGAEFHPNERFNLRLAPLAPRVTIVRQPDRFRIPADTTIYGVKPGRSAFWQVGFQALAQLEQPLGPNADLKVRYVLFVDYARPRLVDTSHRLDLTLTAKINTLLNVSLGGIVLYDYNQDQGFQYSQNLALGIVLDRNRPANRPK</sequence>
<protein>
    <submittedName>
        <fullName evidence="2">DUF3078 domain-containing protein</fullName>
    </submittedName>
</protein>
<evidence type="ECO:0000313" key="3">
    <source>
        <dbReference type="Proteomes" id="UP000317646"/>
    </source>
</evidence>
<reference evidence="2 3" key="1">
    <citation type="journal article" date="2019" name="Environ. Microbiol.">
        <title>Species interactions and distinct microbial communities in high Arctic permafrost affected cryosols are associated with the CH4 and CO2 gas fluxes.</title>
        <authorList>
            <person name="Altshuler I."/>
            <person name="Hamel J."/>
            <person name="Turney S."/>
            <person name="Magnuson E."/>
            <person name="Levesque R."/>
            <person name="Greer C."/>
            <person name="Whyte L.G."/>
        </authorList>
    </citation>
    <scope>NUCLEOTIDE SEQUENCE [LARGE SCALE GENOMIC DNA]</scope>
    <source>
        <strain evidence="2 3">S9.2P</strain>
    </source>
</reference>
<feature type="signal peptide" evidence="1">
    <location>
        <begin position="1"/>
        <end position="20"/>
    </location>
</feature>
<comment type="caution">
    <text evidence="2">The sequence shown here is derived from an EMBL/GenBank/DDBJ whole genome shotgun (WGS) entry which is preliminary data.</text>
</comment>
<keyword evidence="3" id="KW-1185">Reference proteome</keyword>
<proteinExistence type="predicted"/>
<dbReference type="Pfam" id="PF11276">
    <property type="entry name" value="DUF3078"/>
    <property type="match status" value="1"/>
</dbReference>
<gene>
    <name evidence="2" type="ORF">EAH73_02135</name>
</gene>
<dbReference type="EMBL" id="RCYZ01000001">
    <property type="protein sequence ID" value="TPG72067.1"/>
    <property type="molecule type" value="Genomic_DNA"/>
</dbReference>